<feature type="compositionally biased region" description="Basic and acidic residues" evidence="3">
    <location>
        <begin position="537"/>
        <end position="552"/>
    </location>
</feature>
<dbReference type="GO" id="GO:0005783">
    <property type="term" value="C:endoplasmic reticulum"/>
    <property type="evidence" value="ECO:0007669"/>
    <property type="project" value="TreeGrafter"/>
</dbReference>
<organism evidence="4 5">
    <name type="scientific">Entamoeba invadens IP1</name>
    <dbReference type="NCBI Taxonomy" id="370355"/>
    <lineage>
        <taxon>Eukaryota</taxon>
        <taxon>Amoebozoa</taxon>
        <taxon>Evosea</taxon>
        <taxon>Archamoebae</taxon>
        <taxon>Mastigamoebida</taxon>
        <taxon>Entamoebidae</taxon>
        <taxon>Entamoeba</taxon>
    </lineage>
</organism>
<evidence type="ECO:0000313" key="4">
    <source>
        <dbReference type="EMBL" id="ELP91587.1"/>
    </source>
</evidence>
<dbReference type="SUPFAM" id="SSF52833">
    <property type="entry name" value="Thioredoxin-like"/>
    <property type="match status" value="1"/>
</dbReference>
<evidence type="ECO:0008006" key="6">
    <source>
        <dbReference type="Google" id="ProtNLM"/>
    </source>
</evidence>
<gene>
    <name evidence="4" type="ORF">EIN_129270</name>
</gene>
<keyword evidence="2" id="KW-0175">Coiled coil</keyword>
<evidence type="ECO:0000256" key="2">
    <source>
        <dbReference type="SAM" id="Coils"/>
    </source>
</evidence>
<protein>
    <recommendedName>
        <fullName evidence="6">Thioredoxin domain-containing protein</fullName>
    </recommendedName>
</protein>
<dbReference type="GeneID" id="14890546"/>
<dbReference type="GO" id="GO:0006457">
    <property type="term" value="P:protein folding"/>
    <property type="evidence" value="ECO:0007669"/>
    <property type="project" value="TreeGrafter"/>
</dbReference>
<evidence type="ECO:0000256" key="1">
    <source>
        <dbReference type="ARBA" id="ARBA00006347"/>
    </source>
</evidence>
<accession>L7FMM5</accession>
<dbReference type="VEuPathDB" id="AmoebaDB:EIN_129270"/>
<comment type="similarity">
    <text evidence="1">Belongs to the protein disulfide isomerase family.</text>
</comment>
<feature type="region of interest" description="Disordered" evidence="3">
    <location>
        <begin position="511"/>
        <end position="552"/>
    </location>
</feature>
<feature type="coiled-coil region" evidence="2">
    <location>
        <begin position="481"/>
        <end position="508"/>
    </location>
</feature>
<dbReference type="Gene3D" id="3.40.30.10">
    <property type="entry name" value="Glutaredoxin"/>
    <property type="match status" value="1"/>
</dbReference>
<dbReference type="KEGG" id="eiv:EIN_129270"/>
<name>L7FMM5_ENTIV</name>
<dbReference type="InterPro" id="IPR036249">
    <property type="entry name" value="Thioredoxin-like_sf"/>
</dbReference>
<dbReference type="GO" id="GO:0034976">
    <property type="term" value="P:response to endoplasmic reticulum stress"/>
    <property type="evidence" value="ECO:0007669"/>
    <property type="project" value="TreeGrafter"/>
</dbReference>
<reference evidence="4 5" key="1">
    <citation type="submission" date="2012-10" db="EMBL/GenBank/DDBJ databases">
        <authorList>
            <person name="Zafar N."/>
            <person name="Inman J."/>
            <person name="Hall N."/>
            <person name="Lorenzi H."/>
            <person name="Caler E."/>
        </authorList>
    </citation>
    <scope>NUCLEOTIDE SEQUENCE [LARGE SCALE GENOMIC DNA]</scope>
    <source>
        <strain evidence="4 5">IP1</strain>
    </source>
</reference>
<dbReference type="RefSeq" id="XP_004258358.1">
    <property type="nucleotide sequence ID" value="XM_004258310.1"/>
</dbReference>
<dbReference type="EMBL" id="KB206458">
    <property type="protein sequence ID" value="ELP91587.1"/>
    <property type="molecule type" value="Genomic_DNA"/>
</dbReference>
<dbReference type="OMA" id="FTHTFEM"/>
<sequence>MIILFLISLSCGTTILPLFDLGGLDNPQIPILLVVCKDLTAQCNQLQRIVNKTQEALKLEFPEIDSFVTTSHELFKLENDPAMVLLRPKEPLIEYKEAWQTSVMTEWVFHYISPATKKVKSIIELDELLNTNEGIFVVFYSTKNEIEEMSEFEQIAEVSGNSETFFVSAVGEEFSFSIDNGRNYTVKITQKMNNFTHTFEMKSEGMKEFIFNNIFPIFTNFDQEYISDINNRYLLWMFYNKTSDVNLEKEIYEIAIEKRNVLVATKFDVFNFPEQMEKFGLKEAPAIALLHKNQRTAYPYNGTLEKSGITNFIENVLEGKVPAYLKSRNQNEIVESNEISSNELEKIKNEEKCMIVVAATLRAYKKRVVEPLIKRLQNVKIYFLDLNTDELPESYEIDEVPFALIFSTKDNKKQNVIINEGKLITQDALSSKMSELCDGITDSGHVEVVGEDTITEDYKGEFDEMMKNLGLANADLEDFDLEENSEESEEANKIIEDLIKKMQEDNNTQNINIDEDWNVNGIDESKKGSDFINEDSQNEKKDDDIQKEKDEL</sequence>
<dbReference type="PANTHER" id="PTHR18929:SF219">
    <property type="entry name" value="THIOREDOXIN"/>
    <property type="match status" value="1"/>
</dbReference>
<dbReference type="Proteomes" id="UP000014680">
    <property type="component" value="Unassembled WGS sequence"/>
</dbReference>
<evidence type="ECO:0000256" key="3">
    <source>
        <dbReference type="SAM" id="MobiDB-lite"/>
    </source>
</evidence>
<dbReference type="GO" id="GO:0003756">
    <property type="term" value="F:protein disulfide isomerase activity"/>
    <property type="evidence" value="ECO:0007669"/>
    <property type="project" value="TreeGrafter"/>
</dbReference>
<dbReference type="PANTHER" id="PTHR18929">
    <property type="entry name" value="PROTEIN DISULFIDE ISOMERASE"/>
    <property type="match status" value="1"/>
</dbReference>
<keyword evidence="5" id="KW-1185">Reference proteome</keyword>
<dbReference type="AlphaFoldDB" id="L7FMM5"/>
<dbReference type="OrthoDB" id="427280at2759"/>
<evidence type="ECO:0000313" key="5">
    <source>
        <dbReference type="Proteomes" id="UP000014680"/>
    </source>
</evidence>
<proteinExistence type="inferred from homology"/>